<dbReference type="KEGG" id="vg:40102971"/>
<dbReference type="InterPro" id="IPR036844">
    <property type="entry name" value="Hint_dom_sf"/>
</dbReference>
<dbReference type="GeneID" id="40102971"/>
<keyword evidence="2" id="KW-1185">Reference proteome</keyword>
<evidence type="ECO:0000313" key="1">
    <source>
        <dbReference type="EMBL" id="AGB07209.1"/>
    </source>
</evidence>
<dbReference type="Gene3D" id="3.40.50.300">
    <property type="entry name" value="P-loop containing nucleotide triphosphate hydrolases"/>
    <property type="match status" value="1"/>
</dbReference>
<proteinExistence type="predicted"/>
<organism evidence="1 2">
    <name type="scientific">Vibrio phage VP4B</name>
    <dbReference type="NCBI Taxonomy" id="1262540"/>
    <lineage>
        <taxon>Viruses</taxon>
        <taxon>Duplodnaviria</taxon>
        <taxon>Heunggongvirae</taxon>
        <taxon>Uroviricota</taxon>
        <taxon>Caudoviricetes</taxon>
        <taxon>Chimalliviridae</taxon>
        <taxon>Gorgonvirinae</taxon>
        <taxon>Tidunavirus</taxon>
        <taxon>Tidunavirus VP4B</taxon>
    </lineage>
</organism>
<dbReference type="RefSeq" id="YP_009626071.1">
    <property type="nucleotide sequence ID" value="NC_042136.1"/>
</dbReference>
<dbReference type="Gene3D" id="2.170.16.10">
    <property type="entry name" value="Hedgehog/Intein (Hint) domain"/>
    <property type="match status" value="1"/>
</dbReference>
<dbReference type="EMBL" id="KC131130">
    <property type="protein sequence ID" value="AGB07209.1"/>
    <property type="molecule type" value="Genomic_DNA"/>
</dbReference>
<name>V9LZG7_9CAUD</name>
<dbReference type="SUPFAM" id="SSF52540">
    <property type="entry name" value="P-loop containing nucleoside triphosphate hydrolases"/>
    <property type="match status" value="1"/>
</dbReference>
<evidence type="ECO:0000313" key="2">
    <source>
        <dbReference type="Proteomes" id="UP000272155"/>
    </source>
</evidence>
<reference evidence="1 2" key="1">
    <citation type="submission" date="2012-11" db="EMBL/GenBank/DDBJ databases">
        <title>Complete genome sequence of a novel phiKZ-like Vibrio phage.</title>
        <authorList>
            <person name="Luo Z."/>
            <person name="Yu Y."/>
        </authorList>
    </citation>
    <scope>NUCLEOTIDE SEQUENCE [LARGE SCALE GENOMIC DNA]</scope>
</reference>
<dbReference type="InterPro" id="IPR027417">
    <property type="entry name" value="P-loop_NTPase"/>
</dbReference>
<sequence length="708" mass="82481">MRSTVTVWKGGTYLRITDYKAPFVQDVIMPFCRRRLYRLGKVPIPGTRQKRTVVTHSFARMNNDRSEFRISAGLLEDFIQFMEGVGYKEARVKIKDEPVIKGKDVEFKWKEGWGEPRPHQVDWCEYQLQNGPVKVNNAQTGDGKAQPLYSKVLTPHGFVKMGDIRLGDEVIAKDGTPSRVTGVYPQGLKPIHKVLLSDDRVIECADEHLWTVYHNDEWKTLQAQEIRETLRKGERYHLPLFVGNPISQAELDRISTKPTYEERSDSFEHLIKIRDLFHAAGGTASVRRDRGTWLLKATRYTKDPKALEIVDITISGKTEMQCIEIDHPEHLYVTDRYVVTHNTFMATHTMVNTGKRTLITCLPRYTSIWFESLGAAVELNPEDIMLVGNGKIEEAAETIKSGRADPKIIILPLTRYDTYLKREREEDIPCLDEVFTDMEIGFRIMDEAHEDIYRVYMSMLFGNFEKTIALSATLKADDPFVNDIYRYVYPYKMRLKEPEYKKYIDVIAYHHYIDMQKYRINTKGFGGYSHVKYEQAIMKTPKLYLQYLELCKQAFEEFYVNDHKEGQKCLWFFSTVEMATRMKEDFEKAYPDMDIWKFTNAESKNKETEMSYMEHQVVFTTPQSCGTGKDIPDLAVAFSPYACSSRQRNDQMLGRTRPLKNYPGDSPKFVYFVCTSIPKQKEYHQKRKELFAVKSKTHKNINSFHHIV</sequence>
<dbReference type="OrthoDB" id="6729at10239"/>
<dbReference type="Proteomes" id="UP000272155">
    <property type="component" value="Segment"/>
</dbReference>
<protein>
    <submittedName>
        <fullName evidence="1">Uncharacterized protein</fullName>
    </submittedName>
</protein>
<dbReference type="SUPFAM" id="SSF51294">
    <property type="entry name" value="Hedgehog/intein (Hint) domain"/>
    <property type="match status" value="1"/>
</dbReference>
<accession>V9LZG7</accession>